<proteinExistence type="inferred from homology"/>
<dbReference type="Proteomes" id="UP000182409">
    <property type="component" value="Unassembled WGS sequence"/>
</dbReference>
<feature type="domain" description="GFO/IDH/MocA-like oxidoreductase" evidence="5">
    <location>
        <begin position="166"/>
        <end position="287"/>
    </location>
</feature>
<gene>
    <name evidence="6" type="ORF">SAMN05443244_1933</name>
</gene>
<dbReference type="GO" id="GO:0000166">
    <property type="term" value="F:nucleotide binding"/>
    <property type="evidence" value="ECO:0007669"/>
    <property type="project" value="InterPro"/>
</dbReference>
<evidence type="ECO:0000256" key="1">
    <source>
        <dbReference type="ARBA" id="ARBA00010928"/>
    </source>
</evidence>
<keyword evidence="2" id="KW-0560">Oxidoreductase</keyword>
<dbReference type="InterPro" id="IPR008354">
    <property type="entry name" value="Glc-Fru_OxRdtase_bac"/>
</dbReference>
<organism evidence="6 7">
    <name type="scientific">Terriglobus roseus</name>
    <dbReference type="NCBI Taxonomy" id="392734"/>
    <lineage>
        <taxon>Bacteria</taxon>
        <taxon>Pseudomonadati</taxon>
        <taxon>Acidobacteriota</taxon>
        <taxon>Terriglobia</taxon>
        <taxon>Terriglobales</taxon>
        <taxon>Acidobacteriaceae</taxon>
        <taxon>Terriglobus</taxon>
    </lineage>
</organism>
<dbReference type="PANTHER" id="PTHR22604:SF105">
    <property type="entry name" value="TRANS-1,2-DIHYDROBENZENE-1,2-DIOL DEHYDROGENASE"/>
    <property type="match status" value="1"/>
</dbReference>
<accession>A0A1H4MIG7</accession>
<dbReference type="Pfam" id="PF22725">
    <property type="entry name" value="GFO_IDH_MocA_C3"/>
    <property type="match status" value="1"/>
</dbReference>
<sequence>MLNRRDFARLAAATAAAATLPSSLLAQAAPPKKIRYAAIGLGRISLQHFMPGTKASQYGVITGLVSGHPEKAHKYAAEYGVPEGNIYTYENFDTIKNNPDIDAVYIGLPNNMHAEYTIRAAQAGKHVLCEKPMANTPKDCEAMIAACKKANRKLMIAYRCQLQSTWLQAKQMIHNGVIGKVQAIESANGFNIAPGEWRSDAKFAGGGPLMDVGIYSLNGCRFLLGEEPKEISAYMYTDPQDPRFKGVEETLGWTMKFPSGVIAICNTTYGANMEGFTRVHGSKGTLEIFGFGYEGIHMTVTHNLPSGPGRAEETQVDSSKDPAQFVVESDYFSRCILDNKEPGPNGEEGLRDLQHIANIYAAARRSA</sequence>
<dbReference type="EMBL" id="FNSD01000001">
    <property type="protein sequence ID" value="SEB82315.1"/>
    <property type="molecule type" value="Genomic_DNA"/>
</dbReference>
<comment type="similarity">
    <text evidence="1">Belongs to the Gfo/Idh/MocA family.</text>
</comment>
<dbReference type="RefSeq" id="WP_074653631.1">
    <property type="nucleotide sequence ID" value="NZ_FNSD01000001.1"/>
</dbReference>
<dbReference type="InterPro" id="IPR000683">
    <property type="entry name" value="Gfo/Idh/MocA-like_OxRdtase_N"/>
</dbReference>
<dbReference type="Pfam" id="PF01408">
    <property type="entry name" value="GFO_IDH_MocA"/>
    <property type="match status" value="1"/>
</dbReference>
<dbReference type="SUPFAM" id="SSF55347">
    <property type="entry name" value="Glyceraldehyde-3-phosphate dehydrogenase-like, C-terminal domain"/>
    <property type="match status" value="1"/>
</dbReference>
<dbReference type="PRINTS" id="PR01775">
    <property type="entry name" value="GLFROXRDTASE"/>
</dbReference>
<dbReference type="Gene3D" id="3.30.360.10">
    <property type="entry name" value="Dihydrodipicolinate Reductase, domain 2"/>
    <property type="match status" value="1"/>
</dbReference>
<name>A0A1H4MIG7_9BACT</name>
<feature type="chain" id="PRO_5010158347" evidence="3">
    <location>
        <begin position="29"/>
        <end position="367"/>
    </location>
</feature>
<dbReference type="AlphaFoldDB" id="A0A1H4MIG7"/>
<dbReference type="OrthoDB" id="9815825at2"/>
<dbReference type="PROSITE" id="PS51318">
    <property type="entry name" value="TAT"/>
    <property type="match status" value="1"/>
</dbReference>
<dbReference type="GO" id="GO:0016491">
    <property type="term" value="F:oxidoreductase activity"/>
    <property type="evidence" value="ECO:0007669"/>
    <property type="project" value="UniProtKB-KW"/>
</dbReference>
<evidence type="ECO:0000256" key="3">
    <source>
        <dbReference type="SAM" id="SignalP"/>
    </source>
</evidence>
<dbReference type="InterPro" id="IPR036291">
    <property type="entry name" value="NAD(P)-bd_dom_sf"/>
</dbReference>
<reference evidence="6 7" key="1">
    <citation type="submission" date="2016-10" db="EMBL/GenBank/DDBJ databases">
        <authorList>
            <person name="de Groot N.N."/>
        </authorList>
    </citation>
    <scope>NUCLEOTIDE SEQUENCE [LARGE SCALE GENOMIC DNA]</scope>
    <source>
        <strain evidence="6 7">AB35.6</strain>
    </source>
</reference>
<evidence type="ECO:0000259" key="5">
    <source>
        <dbReference type="Pfam" id="PF22725"/>
    </source>
</evidence>
<evidence type="ECO:0000313" key="6">
    <source>
        <dbReference type="EMBL" id="SEB82315.1"/>
    </source>
</evidence>
<dbReference type="SUPFAM" id="SSF51735">
    <property type="entry name" value="NAD(P)-binding Rossmann-fold domains"/>
    <property type="match status" value="1"/>
</dbReference>
<evidence type="ECO:0000313" key="7">
    <source>
        <dbReference type="Proteomes" id="UP000182409"/>
    </source>
</evidence>
<protein>
    <submittedName>
        <fullName evidence="6">Predicted dehydrogenase</fullName>
    </submittedName>
</protein>
<feature type="domain" description="Gfo/Idh/MocA-like oxidoreductase N-terminal" evidence="4">
    <location>
        <begin position="34"/>
        <end position="158"/>
    </location>
</feature>
<keyword evidence="3" id="KW-0732">Signal</keyword>
<dbReference type="PANTHER" id="PTHR22604">
    <property type="entry name" value="OXIDOREDUCTASES"/>
    <property type="match status" value="1"/>
</dbReference>
<dbReference type="InterPro" id="IPR006311">
    <property type="entry name" value="TAT_signal"/>
</dbReference>
<dbReference type="InterPro" id="IPR055170">
    <property type="entry name" value="GFO_IDH_MocA-like_dom"/>
</dbReference>
<feature type="signal peptide" evidence="3">
    <location>
        <begin position="1"/>
        <end position="28"/>
    </location>
</feature>
<dbReference type="Gene3D" id="3.40.50.720">
    <property type="entry name" value="NAD(P)-binding Rossmann-like Domain"/>
    <property type="match status" value="1"/>
</dbReference>
<evidence type="ECO:0000256" key="2">
    <source>
        <dbReference type="ARBA" id="ARBA00023002"/>
    </source>
</evidence>
<dbReference type="InterPro" id="IPR050984">
    <property type="entry name" value="Gfo/Idh/MocA_domain"/>
</dbReference>
<evidence type="ECO:0000259" key="4">
    <source>
        <dbReference type="Pfam" id="PF01408"/>
    </source>
</evidence>